<accession>A0ABQ9HY58</accession>
<sequence length="168" mass="19407">MSLLVDVEGQGRSTTNDGNTSRCFFENPKKSAEITGVDERLIHRLSVILKALSCGYDIDTEAFEKYAFETAQMYVKLYSWLYMPTSVHKIFIHGSVVMDDMILPIGQLSEDVQEARHKEYRLYREHHSRKVSRESTTEDMLHMLLISSDPLISSLRPLPRKKSYSLLF</sequence>
<name>A0ABQ9HY58_9NEOP</name>
<evidence type="ECO:0000256" key="1">
    <source>
        <dbReference type="SAM" id="MobiDB-lite"/>
    </source>
</evidence>
<comment type="caution">
    <text evidence="2">The sequence shown here is derived from an EMBL/GenBank/DDBJ whole genome shotgun (WGS) entry which is preliminary data.</text>
</comment>
<reference evidence="2 3" key="1">
    <citation type="submission" date="2023-02" db="EMBL/GenBank/DDBJ databases">
        <title>LHISI_Scaffold_Assembly.</title>
        <authorList>
            <person name="Stuart O.P."/>
            <person name="Cleave R."/>
            <person name="Magrath M.J.L."/>
            <person name="Mikheyev A.S."/>
        </authorList>
    </citation>
    <scope>NUCLEOTIDE SEQUENCE [LARGE SCALE GENOMIC DNA]</scope>
    <source>
        <strain evidence="2">Daus_M_001</strain>
        <tissue evidence="2">Leg muscle</tissue>
    </source>
</reference>
<dbReference type="EMBL" id="JARBHB010000003">
    <property type="protein sequence ID" value="KAJ8889317.1"/>
    <property type="molecule type" value="Genomic_DNA"/>
</dbReference>
<evidence type="ECO:0000313" key="3">
    <source>
        <dbReference type="Proteomes" id="UP001159363"/>
    </source>
</evidence>
<protein>
    <submittedName>
        <fullName evidence="2">Uncharacterized protein</fullName>
    </submittedName>
</protein>
<feature type="region of interest" description="Disordered" evidence="1">
    <location>
        <begin position="1"/>
        <end position="21"/>
    </location>
</feature>
<keyword evidence="3" id="KW-1185">Reference proteome</keyword>
<feature type="compositionally biased region" description="Polar residues" evidence="1">
    <location>
        <begin position="11"/>
        <end position="21"/>
    </location>
</feature>
<gene>
    <name evidence="2" type="ORF">PR048_008816</name>
</gene>
<dbReference type="Proteomes" id="UP001159363">
    <property type="component" value="Chromosome 3"/>
</dbReference>
<evidence type="ECO:0000313" key="2">
    <source>
        <dbReference type="EMBL" id="KAJ8889317.1"/>
    </source>
</evidence>
<organism evidence="2 3">
    <name type="scientific">Dryococelus australis</name>
    <dbReference type="NCBI Taxonomy" id="614101"/>
    <lineage>
        <taxon>Eukaryota</taxon>
        <taxon>Metazoa</taxon>
        <taxon>Ecdysozoa</taxon>
        <taxon>Arthropoda</taxon>
        <taxon>Hexapoda</taxon>
        <taxon>Insecta</taxon>
        <taxon>Pterygota</taxon>
        <taxon>Neoptera</taxon>
        <taxon>Polyneoptera</taxon>
        <taxon>Phasmatodea</taxon>
        <taxon>Verophasmatodea</taxon>
        <taxon>Anareolatae</taxon>
        <taxon>Phasmatidae</taxon>
        <taxon>Eurycanthinae</taxon>
        <taxon>Dryococelus</taxon>
    </lineage>
</organism>
<proteinExistence type="predicted"/>